<proteinExistence type="predicted"/>
<evidence type="ECO:0000259" key="1">
    <source>
        <dbReference type="Pfam" id="PF17852"/>
    </source>
</evidence>
<comment type="caution">
    <text evidence="2">The sequence shown here is derived from an EMBL/GenBank/DDBJ whole genome shotgun (WGS) entry which is preliminary data.</text>
</comment>
<keyword evidence="3" id="KW-1185">Reference proteome</keyword>
<reference evidence="2" key="1">
    <citation type="submission" date="2020-04" db="EMBL/GenBank/DDBJ databases">
        <title>Hybrid Assembly of Korean Phytophthora infestans isolates.</title>
        <authorList>
            <person name="Prokchorchik M."/>
            <person name="Lee Y."/>
            <person name="Seo J."/>
            <person name="Cho J.-H."/>
            <person name="Park Y.-E."/>
            <person name="Jang D.-C."/>
            <person name="Im J.-S."/>
            <person name="Choi J.-G."/>
            <person name="Park H.-J."/>
            <person name="Lee G.-B."/>
            <person name="Lee Y.-G."/>
            <person name="Hong S.-Y."/>
            <person name="Cho K."/>
            <person name="Sohn K.H."/>
        </authorList>
    </citation>
    <scope>NUCLEOTIDE SEQUENCE</scope>
    <source>
        <strain evidence="2">KR_1_A1</strain>
    </source>
</reference>
<name>A0A833SGS5_PHYIN</name>
<dbReference type="Gene3D" id="1.10.472.130">
    <property type="match status" value="1"/>
</dbReference>
<evidence type="ECO:0000313" key="2">
    <source>
        <dbReference type="EMBL" id="KAF4033263.1"/>
    </source>
</evidence>
<dbReference type="InterPro" id="IPR041466">
    <property type="entry name" value="Dynein_AAA5_ext"/>
</dbReference>
<dbReference type="AlphaFoldDB" id="A0A833SGS5"/>
<organism evidence="2 3">
    <name type="scientific">Phytophthora infestans</name>
    <name type="common">Potato late blight agent</name>
    <name type="synonym">Botrytis infestans</name>
    <dbReference type="NCBI Taxonomy" id="4787"/>
    <lineage>
        <taxon>Eukaryota</taxon>
        <taxon>Sar</taxon>
        <taxon>Stramenopiles</taxon>
        <taxon>Oomycota</taxon>
        <taxon>Peronosporomycetes</taxon>
        <taxon>Peronosporales</taxon>
        <taxon>Peronosporaceae</taxon>
        <taxon>Phytophthora</taxon>
    </lineage>
</organism>
<evidence type="ECO:0000313" key="3">
    <source>
        <dbReference type="Proteomes" id="UP000602510"/>
    </source>
</evidence>
<accession>A0A833SGS5</accession>
<dbReference type="EMBL" id="WSZM01000431">
    <property type="protein sequence ID" value="KAF4033263.1"/>
    <property type="molecule type" value="Genomic_DNA"/>
</dbReference>
<dbReference type="Proteomes" id="UP000602510">
    <property type="component" value="Unassembled WGS sequence"/>
</dbReference>
<protein>
    <submittedName>
        <fullName evidence="2">Dynein heavy chain AAA lid domain</fullName>
    </submittedName>
</protein>
<gene>
    <name evidence="2" type="ORF">GN244_ATG14817</name>
</gene>
<sequence length="317" mass="35560">MPFRVLDFPVLQAAHANKVTEILLMDWRRALAENVIDNLQGYFDLFLSDRVVKGFTSTRELKEIRAPRGSLLSVRLAFVNNEVVVELSAQRVTAVLLQPLDAIAFAVQEIDRLDCDIMGLLSLERKPLLDFGIDTDKESDEQQRAARRAVLEGDFALYFKLWTMSFEFHASRQAWLNGSFLELTGGTIEGLVTEWWKASYKLSKSLTLLEHAASLLRLFECALRDRFPDPTEGSTVSVVPSESDAQKILESVLVKAVIWSIGACIDTKSRRIFDRYLRDFFPAEPAVAIAAAASEEPADHTGVPASPSLLYFKVFVD</sequence>
<dbReference type="Pfam" id="PF17852">
    <property type="entry name" value="Dynein_AAA_lid"/>
    <property type="match status" value="1"/>
</dbReference>
<feature type="domain" description="Dynein heavy chain AAA 5 extension" evidence="1">
    <location>
        <begin position="199"/>
        <end position="282"/>
    </location>
</feature>